<evidence type="ECO:0000256" key="8">
    <source>
        <dbReference type="PROSITE-ProRule" id="PRU01360"/>
    </source>
</evidence>
<evidence type="ECO:0000256" key="3">
    <source>
        <dbReference type="ARBA" id="ARBA00022452"/>
    </source>
</evidence>
<comment type="similarity">
    <text evidence="8 9">Belongs to the TonB-dependent receptor family.</text>
</comment>
<proteinExistence type="inferred from homology"/>
<evidence type="ECO:0000256" key="1">
    <source>
        <dbReference type="ARBA" id="ARBA00004571"/>
    </source>
</evidence>
<sequence>MGSYEKRIAECLHWRAIKMACLLFLCALVMAGNVFAQTGTERDLRRTTVDIQVVNQSFDKVFEQIEAATAFRFVFNPSEIARSGKVTISKKNISVEQVLRLLPPPLQYELRGSNILILEERKPVNSAAPRLLHTGHVSDAEGHVLPGVSVSVKRTARRVITDEEGAFRIEAGLGDTLRFSLLGFQGQETAVSLSAPQDIVLQPGSSALREVVVIGYGSASKENLTTAIGTVKGEQLNERATTLNVMQGLAGKVAGVSVMMNSGKPGGNPIVKIRGTGSINAYNGPLYVVDGIVGADPMNIDPNIVESVDVLKDAAASAIYGARGSNGVIAITTKKGGKNTPAISFRNTLSFATLAREIDLMDANEALEMFKREYEYQPGRIAPHLDPDRQFSRKEELFNADGTPKYNTDWQKEASRLAVSHEHALSFSLGKEDIAALAGLSYNDQQGILINSYSRQVNGFINLGWNVKKWLHIQTVLNSGAFKQNNVDINTFGLNAVRQIYEFLPFFPVRYPDGTYSRKADYPGAESSENPVRLMNEVQSVAGRTYTMGNLLATFYLSPKLQFTAGISGQTGASYNLYFSGRDIIGYSDVQQGVATRGHGQTGSWTSEDYFTWKDNFGKHHLTGVAGASWYYFANMNTQAGSEGFFDDFFSYNSLQTGLVPQRPTSGSSRNAMNSFYMRFNYDFDNRYLFGISLRADGSSRFGANNRYGYFPSFSAAWRVSSEPFLRDVRSINSLKLRVSYGIVGNSDIGDYVTQSRINSSQTPFGGQVEPSATLGGLGNRDLKWERAHQLNLGVDATLLDRRVQFTADVYNRITKDLLYFKLLPSTSGYEGVFDNIGSIRNRGLELSLTTENIRRKNFSWNISLIYSMNRSLVLNLNGDIMYPWAGRIMEGRPLNEFYGYQRLGTWGTNEAAEAAVYGKKPGDLKYADLNHNKVKDAGDRTVLGNGMPDFEGSIVNTINYRNFSLALDLQVIYGHSLANLTRLIMENAAPATNSYSSLLDAWTPEHQGTMNAALRLPGDGFDSEIDSYNIEKGSFLRVRNITLGYRLPSVWLKRCHLRSAVLGVSAENYFLFTKYKGYDPEASSFDGDFNQGVDLYQYPKAKTMAVTLNLTF</sequence>
<protein>
    <submittedName>
        <fullName evidence="13">TonB-linked outer membrane protein, SusC/RagA family</fullName>
    </submittedName>
</protein>
<keyword evidence="2 8" id="KW-0813">Transport</keyword>
<dbReference type="InterPro" id="IPR023997">
    <property type="entry name" value="TonB-dep_OMP_SusC/RagA_CS"/>
</dbReference>
<evidence type="ECO:0000256" key="2">
    <source>
        <dbReference type="ARBA" id="ARBA00022448"/>
    </source>
</evidence>
<dbReference type="STRING" id="104663.SAMN04488121_103900"/>
<dbReference type="InterPro" id="IPR000531">
    <property type="entry name" value="Beta-barrel_TonB"/>
</dbReference>
<evidence type="ECO:0000259" key="12">
    <source>
        <dbReference type="Pfam" id="PF07715"/>
    </source>
</evidence>
<evidence type="ECO:0000256" key="5">
    <source>
        <dbReference type="ARBA" id="ARBA00023077"/>
    </source>
</evidence>
<dbReference type="EMBL" id="FNBN01000003">
    <property type="protein sequence ID" value="SDG23217.1"/>
    <property type="molecule type" value="Genomic_DNA"/>
</dbReference>
<keyword evidence="4 8" id="KW-0812">Transmembrane</keyword>
<dbReference type="AlphaFoldDB" id="A0A1G7SJH7"/>
<keyword evidence="10" id="KW-0732">Signal</keyword>
<feature type="domain" description="TonB-dependent receptor-like beta-barrel" evidence="11">
    <location>
        <begin position="501"/>
        <end position="1049"/>
    </location>
</feature>
<feature type="chain" id="PRO_5011614820" evidence="10">
    <location>
        <begin position="37"/>
        <end position="1113"/>
    </location>
</feature>
<dbReference type="InterPro" id="IPR008969">
    <property type="entry name" value="CarboxyPept-like_regulatory"/>
</dbReference>
<keyword evidence="7 8" id="KW-0998">Cell outer membrane</keyword>
<dbReference type="InterPro" id="IPR012910">
    <property type="entry name" value="Plug_dom"/>
</dbReference>
<evidence type="ECO:0000256" key="6">
    <source>
        <dbReference type="ARBA" id="ARBA00023136"/>
    </source>
</evidence>
<gene>
    <name evidence="13" type="ORF">SAMN04488121_103900</name>
</gene>
<dbReference type="Pfam" id="PF07715">
    <property type="entry name" value="Plug"/>
    <property type="match status" value="1"/>
</dbReference>
<evidence type="ECO:0000256" key="10">
    <source>
        <dbReference type="SAM" id="SignalP"/>
    </source>
</evidence>
<keyword evidence="3 8" id="KW-1134">Transmembrane beta strand</keyword>
<reference evidence="14" key="1">
    <citation type="submission" date="2016-10" db="EMBL/GenBank/DDBJ databases">
        <authorList>
            <person name="Varghese N."/>
            <person name="Submissions S."/>
        </authorList>
    </citation>
    <scope>NUCLEOTIDE SEQUENCE [LARGE SCALE GENOMIC DNA]</scope>
    <source>
        <strain evidence="14">DSM 527</strain>
    </source>
</reference>
<dbReference type="Pfam" id="PF13715">
    <property type="entry name" value="CarbopepD_reg_2"/>
    <property type="match status" value="1"/>
</dbReference>
<keyword evidence="6 8" id="KW-0472">Membrane</keyword>
<evidence type="ECO:0000313" key="14">
    <source>
        <dbReference type="Proteomes" id="UP000199045"/>
    </source>
</evidence>
<dbReference type="InterPro" id="IPR023996">
    <property type="entry name" value="TonB-dep_OMP_SusC/RagA"/>
</dbReference>
<dbReference type="InterPro" id="IPR036942">
    <property type="entry name" value="Beta-barrel_TonB_sf"/>
</dbReference>
<organism evidence="13 14">
    <name type="scientific">Chitinophaga filiformis</name>
    <name type="common">Myxococcus filiformis</name>
    <name type="synonym">Flexibacter filiformis</name>
    <dbReference type="NCBI Taxonomy" id="104663"/>
    <lineage>
        <taxon>Bacteria</taxon>
        <taxon>Pseudomonadati</taxon>
        <taxon>Bacteroidota</taxon>
        <taxon>Chitinophagia</taxon>
        <taxon>Chitinophagales</taxon>
        <taxon>Chitinophagaceae</taxon>
        <taxon>Chitinophaga</taxon>
    </lineage>
</organism>
<dbReference type="NCBIfam" id="TIGR04056">
    <property type="entry name" value="OMP_RagA_SusC"/>
    <property type="match status" value="1"/>
</dbReference>
<dbReference type="Pfam" id="PF00593">
    <property type="entry name" value="TonB_dep_Rec_b-barrel"/>
    <property type="match status" value="1"/>
</dbReference>
<evidence type="ECO:0000256" key="7">
    <source>
        <dbReference type="ARBA" id="ARBA00023237"/>
    </source>
</evidence>
<evidence type="ECO:0000259" key="11">
    <source>
        <dbReference type="Pfam" id="PF00593"/>
    </source>
</evidence>
<accession>A0A1G7SJH7</accession>
<dbReference type="SUPFAM" id="SSF49464">
    <property type="entry name" value="Carboxypeptidase regulatory domain-like"/>
    <property type="match status" value="1"/>
</dbReference>
<dbReference type="Proteomes" id="UP000199045">
    <property type="component" value="Unassembled WGS sequence"/>
</dbReference>
<dbReference type="SUPFAM" id="SSF56935">
    <property type="entry name" value="Porins"/>
    <property type="match status" value="1"/>
</dbReference>
<dbReference type="RefSeq" id="WP_089833790.1">
    <property type="nucleotide sequence ID" value="NZ_FNBN01000003.1"/>
</dbReference>
<keyword evidence="5 9" id="KW-0798">TonB box</keyword>
<dbReference type="InterPro" id="IPR039426">
    <property type="entry name" value="TonB-dep_rcpt-like"/>
</dbReference>
<dbReference type="Gene3D" id="2.40.170.20">
    <property type="entry name" value="TonB-dependent receptor, beta-barrel domain"/>
    <property type="match status" value="1"/>
</dbReference>
<name>A0A1G7SJH7_CHIFI</name>
<feature type="signal peptide" evidence="10">
    <location>
        <begin position="1"/>
        <end position="36"/>
    </location>
</feature>
<evidence type="ECO:0000256" key="4">
    <source>
        <dbReference type="ARBA" id="ARBA00022692"/>
    </source>
</evidence>
<dbReference type="NCBIfam" id="TIGR04057">
    <property type="entry name" value="SusC_RagA_signa"/>
    <property type="match status" value="1"/>
</dbReference>
<dbReference type="OrthoDB" id="9768177at2"/>
<evidence type="ECO:0000313" key="13">
    <source>
        <dbReference type="EMBL" id="SDG23217.1"/>
    </source>
</evidence>
<dbReference type="PROSITE" id="PS52016">
    <property type="entry name" value="TONB_DEPENDENT_REC_3"/>
    <property type="match status" value="1"/>
</dbReference>
<dbReference type="Gene3D" id="2.170.130.10">
    <property type="entry name" value="TonB-dependent receptor, plug domain"/>
    <property type="match status" value="1"/>
</dbReference>
<dbReference type="InterPro" id="IPR037066">
    <property type="entry name" value="Plug_dom_sf"/>
</dbReference>
<comment type="subcellular location">
    <subcellularLocation>
        <location evidence="1 8">Cell outer membrane</location>
        <topology evidence="1 8">Multi-pass membrane protein</topology>
    </subcellularLocation>
</comment>
<evidence type="ECO:0000256" key="9">
    <source>
        <dbReference type="RuleBase" id="RU003357"/>
    </source>
</evidence>
<dbReference type="GO" id="GO:0009279">
    <property type="term" value="C:cell outer membrane"/>
    <property type="evidence" value="ECO:0007669"/>
    <property type="project" value="UniProtKB-SubCell"/>
</dbReference>
<feature type="domain" description="TonB-dependent receptor plug" evidence="12">
    <location>
        <begin position="221"/>
        <end position="328"/>
    </location>
</feature>